<organism evidence="1 2">
    <name type="scientific">Rotaria sordida</name>
    <dbReference type="NCBI Taxonomy" id="392033"/>
    <lineage>
        <taxon>Eukaryota</taxon>
        <taxon>Metazoa</taxon>
        <taxon>Spiralia</taxon>
        <taxon>Gnathifera</taxon>
        <taxon>Rotifera</taxon>
        <taxon>Eurotatoria</taxon>
        <taxon>Bdelloidea</taxon>
        <taxon>Philodinida</taxon>
        <taxon>Philodinidae</taxon>
        <taxon>Rotaria</taxon>
    </lineage>
</organism>
<gene>
    <name evidence="1" type="ORF">FNK824_LOCUS39700</name>
</gene>
<dbReference type="EMBL" id="CAJOBE010027115">
    <property type="protein sequence ID" value="CAF4276066.1"/>
    <property type="molecule type" value="Genomic_DNA"/>
</dbReference>
<evidence type="ECO:0000313" key="2">
    <source>
        <dbReference type="Proteomes" id="UP000663874"/>
    </source>
</evidence>
<comment type="caution">
    <text evidence="1">The sequence shown here is derived from an EMBL/GenBank/DDBJ whole genome shotgun (WGS) entry which is preliminary data.</text>
</comment>
<dbReference type="Proteomes" id="UP000663874">
    <property type="component" value="Unassembled WGS sequence"/>
</dbReference>
<accession>A0A820G9T9</accession>
<protein>
    <submittedName>
        <fullName evidence="1">Uncharacterized protein</fullName>
    </submittedName>
</protein>
<reference evidence="1" key="1">
    <citation type="submission" date="2021-02" db="EMBL/GenBank/DDBJ databases">
        <authorList>
            <person name="Nowell W R."/>
        </authorList>
    </citation>
    <scope>NUCLEOTIDE SEQUENCE</scope>
</reference>
<feature type="non-terminal residue" evidence="1">
    <location>
        <position position="1"/>
    </location>
</feature>
<sequence>KRIEDEEEQQQLITDGPMIIVPDHSDDEMLSDETRYEIRGFALNSTLNNSSTG</sequence>
<name>A0A820G9T9_9BILA</name>
<proteinExistence type="predicted"/>
<dbReference type="AlphaFoldDB" id="A0A820G9T9"/>
<evidence type="ECO:0000313" key="1">
    <source>
        <dbReference type="EMBL" id="CAF4276066.1"/>
    </source>
</evidence>